<dbReference type="OMA" id="IPINPIY"/>
<dbReference type="FunFam" id="3.30.300.30:FF:000007">
    <property type="entry name" value="4-coumarate--CoA ligase 2"/>
    <property type="match status" value="1"/>
</dbReference>
<dbReference type="InterPro" id="IPR025110">
    <property type="entry name" value="AMP-bd_C"/>
</dbReference>
<evidence type="ECO:0008006" key="7">
    <source>
        <dbReference type="Google" id="ProtNLM"/>
    </source>
</evidence>
<evidence type="ECO:0000256" key="2">
    <source>
        <dbReference type="ARBA" id="ARBA00022598"/>
    </source>
</evidence>
<protein>
    <recommendedName>
        <fullName evidence="7">4-coumarate-CoA ligase</fullName>
    </recommendedName>
</protein>
<dbReference type="Pfam" id="PF00501">
    <property type="entry name" value="AMP-binding"/>
    <property type="match status" value="1"/>
</dbReference>
<name>A0A067CNY3_SAPPC</name>
<feature type="domain" description="AMP-binding enzyme C-terminal" evidence="4">
    <location>
        <begin position="451"/>
        <end position="526"/>
    </location>
</feature>
<dbReference type="InterPro" id="IPR020845">
    <property type="entry name" value="AMP-binding_CS"/>
</dbReference>
<keyword evidence="2" id="KW-0436">Ligase</keyword>
<evidence type="ECO:0000313" key="6">
    <source>
        <dbReference type="Proteomes" id="UP000030745"/>
    </source>
</evidence>
<dbReference type="RefSeq" id="XP_012200598.1">
    <property type="nucleotide sequence ID" value="XM_012345208.1"/>
</dbReference>
<dbReference type="InterPro" id="IPR042099">
    <property type="entry name" value="ANL_N_sf"/>
</dbReference>
<keyword evidence="6" id="KW-1185">Reference proteome</keyword>
<dbReference type="InterPro" id="IPR045851">
    <property type="entry name" value="AMP-bd_C_sf"/>
</dbReference>
<dbReference type="AlphaFoldDB" id="A0A067CNY3"/>
<dbReference type="PROSITE" id="PS00455">
    <property type="entry name" value="AMP_BINDING"/>
    <property type="match status" value="1"/>
</dbReference>
<evidence type="ECO:0000259" key="3">
    <source>
        <dbReference type="Pfam" id="PF00501"/>
    </source>
</evidence>
<evidence type="ECO:0000313" key="5">
    <source>
        <dbReference type="EMBL" id="KDO28532.1"/>
    </source>
</evidence>
<dbReference type="GeneID" id="24128739"/>
<feature type="domain" description="AMP-dependent synthetase/ligase" evidence="3">
    <location>
        <begin position="46"/>
        <end position="400"/>
    </location>
</feature>
<reference evidence="5 6" key="1">
    <citation type="journal article" date="2013" name="PLoS Genet.">
        <title>Distinctive expansion of potential virulence genes in the genome of the oomycete fish pathogen Saprolegnia parasitica.</title>
        <authorList>
            <person name="Jiang R.H."/>
            <person name="de Bruijn I."/>
            <person name="Haas B.J."/>
            <person name="Belmonte R."/>
            <person name="Lobach L."/>
            <person name="Christie J."/>
            <person name="van den Ackerveken G."/>
            <person name="Bottin A."/>
            <person name="Bulone V."/>
            <person name="Diaz-Moreno S.M."/>
            <person name="Dumas B."/>
            <person name="Fan L."/>
            <person name="Gaulin E."/>
            <person name="Govers F."/>
            <person name="Grenville-Briggs L.J."/>
            <person name="Horner N.R."/>
            <person name="Levin J.Z."/>
            <person name="Mammella M."/>
            <person name="Meijer H.J."/>
            <person name="Morris P."/>
            <person name="Nusbaum C."/>
            <person name="Oome S."/>
            <person name="Phillips A.J."/>
            <person name="van Rooyen D."/>
            <person name="Rzeszutek E."/>
            <person name="Saraiva M."/>
            <person name="Secombes C.J."/>
            <person name="Seidl M.F."/>
            <person name="Snel B."/>
            <person name="Stassen J.H."/>
            <person name="Sykes S."/>
            <person name="Tripathy S."/>
            <person name="van den Berg H."/>
            <person name="Vega-Arreguin J.C."/>
            <person name="Wawra S."/>
            <person name="Young S.K."/>
            <person name="Zeng Q."/>
            <person name="Dieguez-Uribeondo J."/>
            <person name="Russ C."/>
            <person name="Tyler B.M."/>
            <person name="van West P."/>
        </authorList>
    </citation>
    <scope>NUCLEOTIDE SEQUENCE [LARGE SCALE GENOMIC DNA]</scope>
    <source>
        <strain evidence="5 6">CBS 223.65</strain>
    </source>
</reference>
<organism evidence="5 6">
    <name type="scientific">Saprolegnia parasitica (strain CBS 223.65)</name>
    <dbReference type="NCBI Taxonomy" id="695850"/>
    <lineage>
        <taxon>Eukaryota</taxon>
        <taxon>Sar</taxon>
        <taxon>Stramenopiles</taxon>
        <taxon>Oomycota</taxon>
        <taxon>Saprolegniomycetes</taxon>
        <taxon>Saprolegniales</taxon>
        <taxon>Saprolegniaceae</taxon>
        <taxon>Saprolegnia</taxon>
    </lineage>
</organism>
<comment type="similarity">
    <text evidence="1">Belongs to the ATP-dependent AMP-binding enzyme family.</text>
</comment>
<evidence type="ECO:0000256" key="1">
    <source>
        <dbReference type="ARBA" id="ARBA00006432"/>
    </source>
</evidence>
<sequence>MLLRRLTSRRASTAAQRIFASPLPAIDFPLKTTWELIQASSATPDQMHKPAVICGVTHETMTYGELAANVEKVATSLSERGIGQGDVVLTNAVNCIEYPLIAQAVTALGAVLSPAPPLFRGDELAVQMKAANVKLVITHHAVQAAAKEAIALAPVAAHRQFCIGPSTDFEPFSNLLSPSARPGTYPKPTLNLLEDVSYLPFSSGTTGPPKGVKLSFWNMTVNPLQATYAERMGPHALAMLPYYHIYGGMLLNMFLFQGIAQVVLPKFEPHTFLAAMQRYKIEKAHIVPPIAAFLAKHPLVDEYDLSATKALISGAAPMGQELQDAITDRLGLVMKQAYGMTELSPVVNYSMDDNVKPGSSGVLVHNTELRVVCPEKGHDLDTHQVGELWYRGPQAMLGYLNNDDATKATMTDCGFVKTGDLGYVDDDHHVFIVDRLKELIKYKGHQIAPAELEDVILSHPSVDDVGCIRGYNADKEEEPLACVVLKPGHNVTAEEIMEYTNSRVAPFKKIRQVQFIDAVPKSASGKILRRELQVRFTA</sequence>
<gene>
    <name evidence="5" type="ORF">SPRG_06390</name>
</gene>
<dbReference type="VEuPathDB" id="FungiDB:SPRG_06390"/>
<dbReference type="STRING" id="695850.A0A067CNY3"/>
<dbReference type="KEGG" id="spar:SPRG_06390"/>
<evidence type="ECO:0000259" key="4">
    <source>
        <dbReference type="Pfam" id="PF13193"/>
    </source>
</evidence>
<dbReference type="EMBL" id="KK583210">
    <property type="protein sequence ID" value="KDO28532.1"/>
    <property type="molecule type" value="Genomic_DNA"/>
</dbReference>
<dbReference type="Pfam" id="PF13193">
    <property type="entry name" value="AMP-binding_C"/>
    <property type="match status" value="1"/>
</dbReference>
<proteinExistence type="inferred from homology"/>
<dbReference type="PANTHER" id="PTHR24096">
    <property type="entry name" value="LONG-CHAIN-FATTY-ACID--COA LIGASE"/>
    <property type="match status" value="1"/>
</dbReference>
<dbReference type="SUPFAM" id="SSF56801">
    <property type="entry name" value="Acetyl-CoA synthetase-like"/>
    <property type="match status" value="1"/>
</dbReference>
<dbReference type="GO" id="GO:0016405">
    <property type="term" value="F:CoA-ligase activity"/>
    <property type="evidence" value="ECO:0007669"/>
    <property type="project" value="TreeGrafter"/>
</dbReference>
<dbReference type="Gene3D" id="3.30.300.30">
    <property type="match status" value="1"/>
</dbReference>
<dbReference type="OrthoDB" id="16262at2759"/>
<dbReference type="Proteomes" id="UP000030745">
    <property type="component" value="Unassembled WGS sequence"/>
</dbReference>
<dbReference type="Gene3D" id="3.40.50.12780">
    <property type="entry name" value="N-terminal domain of ligase-like"/>
    <property type="match status" value="1"/>
</dbReference>
<accession>A0A067CNY3</accession>
<dbReference type="InterPro" id="IPR000873">
    <property type="entry name" value="AMP-dep_synth/lig_dom"/>
</dbReference>
<dbReference type="PANTHER" id="PTHR24096:SF149">
    <property type="entry name" value="AMP-BINDING DOMAIN-CONTAINING PROTEIN-RELATED"/>
    <property type="match status" value="1"/>
</dbReference>